<dbReference type="Gene3D" id="3.40.30.10">
    <property type="entry name" value="Glutaredoxin"/>
    <property type="match status" value="1"/>
</dbReference>
<evidence type="ECO:0000313" key="2">
    <source>
        <dbReference type="EMBL" id="QFZ72504.1"/>
    </source>
</evidence>
<evidence type="ECO:0000259" key="1">
    <source>
        <dbReference type="Pfam" id="PF01323"/>
    </source>
</evidence>
<dbReference type="Proteomes" id="UP000326179">
    <property type="component" value="Chromosome"/>
</dbReference>
<dbReference type="RefSeq" id="WP_153286873.1">
    <property type="nucleotide sequence ID" value="NZ_CP045643.1"/>
</dbReference>
<dbReference type="AlphaFoldDB" id="A0A5Q0L6W0"/>
<feature type="domain" description="DSBA-like thioredoxin" evidence="1">
    <location>
        <begin position="3"/>
        <end position="204"/>
    </location>
</feature>
<dbReference type="GO" id="GO:0016491">
    <property type="term" value="F:oxidoreductase activity"/>
    <property type="evidence" value="ECO:0007669"/>
    <property type="project" value="InterPro"/>
</dbReference>
<sequence length="217" mass="24035">MRVEIWTDIACPWCYVGRARFGQGLAAFTHRDRVEVVHRSYELNPQAENGTVPIIEAVAAQYGRTREQQIAREEQAADMARSVGLDFRVGGRVFGNTFDVHRLLHFAKSRGLQDELTDLAFQVNFAEERSVYDTETLVDLAVTVGLSGTEAREVLGDPDAYAAEVRADERQAAELGAGGVPFFVLDRRYGVSGVQSPETFTRALEQAWAGQPAARRS</sequence>
<protein>
    <submittedName>
        <fullName evidence="2">DsbA family oxidoreductase</fullName>
    </submittedName>
</protein>
<dbReference type="PANTHER" id="PTHR13887:SF41">
    <property type="entry name" value="THIOREDOXIN SUPERFAMILY PROTEIN"/>
    <property type="match status" value="1"/>
</dbReference>
<name>A0A5Q0L6W0_9ACTN</name>
<dbReference type="InterPro" id="IPR001853">
    <property type="entry name" value="DSBA-like_thioredoxin_dom"/>
</dbReference>
<keyword evidence="3" id="KW-1185">Reference proteome</keyword>
<dbReference type="PANTHER" id="PTHR13887">
    <property type="entry name" value="GLUTATHIONE S-TRANSFERASE KAPPA"/>
    <property type="match status" value="1"/>
</dbReference>
<organism evidence="2 3">
    <name type="scientific">Streptomyces fagopyri</name>
    <dbReference type="NCBI Taxonomy" id="2662397"/>
    <lineage>
        <taxon>Bacteria</taxon>
        <taxon>Bacillati</taxon>
        <taxon>Actinomycetota</taxon>
        <taxon>Actinomycetes</taxon>
        <taxon>Kitasatosporales</taxon>
        <taxon>Streptomycetaceae</taxon>
        <taxon>Streptomyces</taxon>
    </lineage>
</organism>
<gene>
    <name evidence="2" type="ORF">GFH48_03815</name>
</gene>
<evidence type="ECO:0000313" key="3">
    <source>
        <dbReference type="Proteomes" id="UP000326179"/>
    </source>
</evidence>
<dbReference type="CDD" id="cd03024">
    <property type="entry name" value="DsbA_FrnE"/>
    <property type="match status" value="1"/>
</dbReference>
<accession>A0A5Q0L6W0</accession>
<dbReference type="KEGG" id="sfy:GFH48_03815"/>
<dbReference type="Pfam" id="PF01323">
    <property type="entry name" value="DSBA"/>
    <property type="match status" value="1"/>
</dbReference>
<proteinExistence type="predicted"/>
<reference evidence="2 3" key="1">
    <citation type="submission" date="2019-10" db="EMBL/GenBank/DDBJ databases">
        <title>A novel species.</title>
        <authorList>
            <person name="Gao J."/>
        </authorList>
    </citation>
    <scope>NUCLEOTIDE SEQUENCE [LARGE SCALE GENOMIC DNA]</scope>
    <source>
        <strain evidence="2 3">QMT-28</strain>
    </source>
</reference>
<dbReference type="SUPFAM" id="SSF52833">
    <property type="entry name" value="Thioredoxin-like"/>
    <property type="match status" value="1"/>
</dbReference>
<dbReference type="InterPro" id="IPR036249">
    <property type="entry name" value="Thioredoxin-like_sf"/>
</dbReference>
<dbReference type="EMBL" id="CP045643">
    <property type="protein sequence ID" value="QFZ72504.1"/>
    <property type="molecule type" value="Genomic_DNA"/>
</dbReference>